<dbReference type="Pfam" id="PF04666">
    <property type="entry name" value="MGAT4_cons"/>
    <property type="match status" value="1"/>
</dbReference>
<evidence type="ECO:0000313" key="7">
    <source>
        <dbReference type="Proteomes" id="UP000270296"/>
    </source>
</evidence>
<dbReference type="OrthoDB" id="2016523at2759"/>
<dbReference type="PANTHER" id="PTHR12062">
    <property type="entry name" value="N-ACETYLGLUCOSAMINYLTRANSFERASE VI"/>
    <property type="match status" value="1"/>
</dbReference>
<feature type="domain" description="MGAT4 A/B/C C-terminal" evidence="5">
    <location>
        <begin position="433"/>
        <end position="558"/>
    </location>
</feature>
<dbReference type="PANTHER" id="PTHR12062:SF9">
    <property type="entry name" value="ALPHA-1,3-MANNOSYL-GLYCOPROTEIN 4-BETA-N-ACETYLGLUCOSAMINYLTRANSFERASE A, ISOFORM A"/>
    <property type="match status" value="1"/>
</dbReference>
<evidence type="ECO:0000256" key="3">
    <source>
        <dbReference type="ARBA" id="ARBA00022679"/>
    </source>
</evidence>
<dbReference type="Proteomes" id="UP000270296">
    <property type="component" value="Unassembled WGS sequence"/>
</dbReference>
<keyword evidence="7" id="KW-1185">Reference proteome</keyword>
<dbReference type="WBParaSite" id="SBAD_0000136501-mRNA-1">
    <property type="protein sequence ID" value="SBAD_0000136501-mRNA-1"/>
    <property type="gene ID" value="SBAD_0000136501"/>
</dbReference>
<comment type="pathway">
    <text evidence="1">Protein modification; protein glycosylation.</text>
</comment>
<dbReference type="EMBL" id="UZAM01006783">
    <property type="protein sequence ID" value="VDO93930.1"/>
    <property type="molecule type" value="Genomic_DNA"/>
</dbReference>
<evidence type="ECO:0000313" key="8">
    <source>
        <dbReference type="WBParaSite" id="SBAD_0000136501-mRNA-1"/>
    </source>
</evidence>
<dbReference type="InterPro" id="IPR057279">
    <property type="entry name" value="MGAT4"/>
</dbReference>
<dbReference type="GO" id="GO:0005793">
    <property type="term" value="C:endoplasmic reticulum-Golgi intermediate compartment"/>
    <property type="evidence" value="ECO:0007669"/>
    <property type="project" value="TreeGrafter"/>
</dbReference>
<gene>
    <name evidence="6" type="ORF">SBAD_LOCUS1308</name>
</gene>
<reference evidence="6 7" key="2">
    <citation type="submission" date="2018-11" db="EMBL/GenBank/DDBJ databases">
        <authorList>
            <consortium name="Pathogen Informatics"/>
        </authorList>
    </citation>
    <scope>NUCLEOTIDE SEQUENCE [LARGE SCALE GENOMIC DNA]</scope>
</reference>
<dbReference type="Gene3D" id="2.60.120.260">
    <property type="entry name" value="Galactose-binding domain-like"/>
    <property type="match status" value="1"/>
</dbReference>
<dbReference type="AlphaFoldDB" id="A0A183ICG4"/>
<keyword evidence="2" id="KW-0328">Glycosyltransferase</keyword>
<evidence type="ECO:0000259" key="5">
    <source>
        <dbReference type="Pfam" id="PF23524"/>
    </source>
</evidence>
<dbReference type="GO" id="GO:0008375">
    <property type="term" value="F:acetylglucosaminyltransferase activity"/>
    <property type="evidence" value="ECO:0007669"/>
    <property type="project" value="TreeGrafter"/>
</dbReference>
<feature type="domain" description="MGAT4 conserved region" evidence="4">
    <location>
        <begin position="144"/>
        <end position="419"/>
    </location>
</feature>
<evidence type="ECO:0000256" key="2">
    <source>
        <dbReference type="ARBA" id="ARBA00022676"/>
    </source>
</evidence>
<dbReference type="GO" id="GO:0005783">
    <property type="term" value="C:endoplasmic reticulum"/>
    <property type="evidence" value="ECO:0007669"/>
    <property type="project" value="TreeGrafter"/>
</dbReference>
<dbReference type="InterPro" id="IPR006759">
    <property type="entry name" value="Glyco_transf_54"/>
</dbReference>
<sequence>MKSLYRVFYRDKKLLWLPLFLFSLPAFYFLVDDSFGSRSNSQKANEISNDQLTVINDYLYRLQFLERENNDLFVELRSQIDALVNVLYVCTNSSMPGGGTNFSLVSGAGANVGAVHLNLTALGNFTRSPYLLLNALVNNGDLAVPNIYVHFAHLLRHPDSLVPAVRMSRNRRGRLVIGVPTVKRAKTTYLISTLRSLIDNLNNGEAAQVVIVVFIGEPGVTEFVLQQLKMLRDEFDEHFSSGMLEVLVPPKNYYPDFSAIRSTFNDDKQRMRWRTKQNLDYIYLMMYCQKRAPFYLQLEDDVVTRKSYFSTMFKFVHENEPIPWFMLQFSSLGFIAKFFRTSSLPKLIEFLILFYQEKPVDWLLDHFMYVRYCNPDKSAKDCKEAKSKHGLVYKPSLFQHIGVHSSLDGKVQKLKERDFSKVQYHVSHVNPPAVVNSSLTVYQKYTLSDAYAGKSFFWGLAPQNNDWIRFDLTPPVRIHSIKFRSGNPEHPDDLFNNATVEVADASVVHAAVDEEQFRNLGWFSATGSFYAVVNSPSPIRTVRIVFHSNSSNWLVLSEVWIRAADS</sequence>
<dbReference type="GO" id="GO:0006487">
    <property type="term" value="P:protein N-linked glycosylation"/>
    <property type="evidence" value="ECO:0007669"/>
    <property type="project" value="TreeGrafter"/>
</dbReference>
<proteinExistence type="predicted"/>
<accession>A0A183ICG4</accession>
<protein>
    <submittedName>
        <fullName evidence="8">Alpha-1,3-mannosyl-glycoprotein 4-beta-N-acetylglucosaminyltransferase A</fullName>
    </submittedName>
</protein>
<organism evidence="8">
    <name type="scientific">Soboliphyme baturini</name>
    <dbReference type="NCBI Taxonomy" id="241478"/>
    <lineage>
        <taxon>Eukaryota</taxon>
        <taxon>Metazoa</taxon>
        <taxon>Ecdysozoa</taxon>
        <taxon>Nematoda</taxon>
        <taxon>Enoplea</taxon>
        <taxon>Dorylaimia</taxon>
        <taxon>Dioctophymatida</taxon>
        <taxon>Dioctophymatoidea</taxon>
        <taxon>Soboliphymatidae</taxon>
        <taxon>Soboliphyme</taxon>
    </lineage>
</organism>
<reference evidence="8" key="1">
    <citation type="submission" date="2016-06" db="UniProtKB">
        <authorList>
            <consortium name="WormBaseParasite"/>
        </authorList>
    </citation>
    <scope>IDENTIFICATION</scope>
</reference>
<evidence type="ECO:0000259" key="4">
    <source>
        <dbReference type="Pfam" id="PF04666"/>
    </source>
</evidence>
<keyword evidence="3" id="KW-0808">Transferase</keyword>
<dbReference type="GO" id="GO:0005795">
    <property type="term" value="C:Golgi stack"/>
    <property type="evidence" value="ECO:0007669"/>
    <property type="project" value="TreeGrafter"/>
</dbReference>
<dbReference type="InterPro" id="IPR056576">
    <property type="entry name" value="MGAT4_A/B/C_C"/>
</dbReference>
<name>A0A183ICG4_9BILA</name>
<evidence type="ECO:0000313" key="6">
    <source>
        <dbReference type="EMBL" id="VDO93930.1"/>
    </source>
</evidence>
<evidence type="ECO:0000256" key="1">
    <source>
        <dbReference type="ARBA" id="ARBA00004922"/>
    </source>
</evidence>
<dbReference type="Pfam" id="PF23524">
    <property type="entry name" value="MGAT4A_C"/>
    <property type="match status" value="1"/>
</dbReference>